<feature type="non-terminal residue" evidence="1">
    <location>
        <position position="1"/>
    </location>
</feature>
<protein>
    <submittedName>
        <fullName evidence="1">UPF0246 protein</fullName>
    </submittedName>
</protein>
<reference evidence="1" key="2">
    <citation type="journal article" date="2023" name="BMC Genomics">
        <title>Pest status, molecular evolution, and epigenetic factors derived from the genome assembly of Frankliniella fusca, a thysanopteran phytovirus vector.</title>
        <authorList>
            <person name="Catto M.A."/>
            <person name="Labadie P.E."/>
            <person name="Jacobson A.L."/>
            <person name="Kennedy G.G."/>
            <person name="Srinivasan R."/>
            <person name="Hunt B.G."/>
        </authorList>
    </citation>
    <scope>NUCLEOTIDE SEQUENCE</scope>
    <source>
        <strain evidence="1">PL_HMW_Pooled</strain>
    </source>
</reference>
<sequence length="112" mass="12796">MIHWTVVSQDVVQNGALRTPFRRPGRVRALRPLRSMSMALSLSYGAARPIERPTQYLLETPFVHDLALLGLEQDEGTDVVHRPIPTNEAPLGKRHRHQIFFIKKCKVRLPPP</sequence>
<dbReference type="EMBL" id="JAHWGI010000985">
    <property type="protein sequence ID" value="KAK3919980.1"/>
    <property type="molecule type" value="Genomic_DNA"/>
</dbReference>
<reference evidence="1" key="1">
    <citation type="submission" date="2021-07" db="EMBL/GenBank/DDBJ databases">
        <authorList>
            <person name="Catto M.A."/>
            <person name="Jacobson A."/>
            <person name="Kennedy G."/>
            <person name="Labadie P."/>
            <person name="Hunt B.G."/>
            <person name="Srinivasan R."/>
        </authorList>
    </citation>
    <scope>NUCLEOTIDE SEQUENCE</scope>
    <source>
        <strain evidence="1">PL_HMW_Pooled</strain>
        <tissue evidence="1">Head</tissue>
    </source>
</reference>
<name>A0AAE1HG53_9NEOP</name>
<dbReference type="AlphaFoldDB" id="A0AAE1HG53"/>
<evidence type="ECO:0000313" key="2">
    <source>
        <dbReference type="Proteomes" id="UP001219518"/>
    </source>
</evidence>
<proteinExistence type="predicted"/>
<comment type="caution">
    <text evidence="1">The sequence shown here is derived from an EMBL/GenBank/DDBJ whole genome shotgun (WGS) entry which is preliminary data.</text>
</comment>
<accession>A0AAE1HG53</accession>
<organism evidence="1 2">
    <name type="scientific">Frankliniella fusca</name>
    <dbReference type="NCBI Taxonomy" id="407009"/>
    <lineage>
        <taxon>Eukaryota</taxon>
        <taxon>Metazoa</taxon>
        <taxon>Ecdysozoa</taxon>
        <taxon>Arthropoda</taxon>
        <taxon>Hexapoda</taxon>
        <taxon>Insecta</taxon>
        <taxon>Pterygota</taxon>
        <taxon>Neoptera</taxon>
        <taxon>Paraneoptera</taxon>
        <taxon>Thysanoptera</taxon>
        <taxon>Terebrantia</taxon>
        <taxon>Thripoidea</taxon>
        <taxon>Thripidae</taxon>
        <taxon>Frankliniella</taxon>
    </lineage>
</organism>
<evidence type="ECO:0000313" key="1">
    <source>
        <dbReference type="EMBL" id="KAK3919980.1"/>
    </source>
</evidence>
<dbReference type="Proteomes" id="UP001219518">
    <property type="component" value="Unassembled WGS sequence"/>
</dbReference>
<gene>
    <name evidence="1" type="ORF">KUF71_009267</name>
</gene>
<keyword evidence="2" id="KW-1185">Reference proteome</keyword>